<feature type="region of interest" description="Disordered" evidence="1">
    <location>
        <begin position="108"/>
        <end position="128"/>
    </location>
</feature>
<name>A0A1A0VWF3_MYCPR</name>
<comment type="caution">
    <text evidence="2">The sequence shown here is derived from an EMBL/GenBank/DDBJ whole genome shotgun (WGS) entry which is preliminary data.</text>
</comment>
<protein>
    <recommendedName>
        <fullName evidence="4">HNH endonuclease</fullName>
    </recommendedName>
</protein>
<dbReference type="Proteomes" id="UP000094008">
    <property type="component" value="Unassembled WGS sequence"/>
</dbReference>
<dbReference type="OrthoDB" id="3732358at2"/>
<evidence type="ECO:0000256" key="1">
    <source>
        <dbReference type="SAM" id="MobiDB-lite"/>
    </source>
</evidence>
<proteinExistence type="predicted"/>
<organism evidence="2 3">
    <name type="scientific">Mycolicibacterium peregrinum</name>
    <name type="common">Mycobacterium peregrinum</name>
    <dbReference type="NCBI Taxonomy" id="43304"/>
    <lineage>
        <taxon>Bacteria</taxon>
        <taxon>Bacillati</taxon>
        <taxon>Actinomycetota</taxon>
        <taxon>Actinomycetes</taxon>
        <taxon>Mycobacteriales</taxon>
        <taxon>Mycobacteriaceae</taxon>
        <taxon>Mycolicibacterium</taxon>
    </lineage>
</organism>
<evidence type="ECO:0008006" key="4">
    <source>
        <dbReference type="Google" id="ProtNLM"/>
    </source>
</evidence>
<dbReference type="EMBL" id="LZSY01000120">
    <property type="protein sequence ID" value="OBB87558.1"/>
    <property type="molecule type" value="Genomic_DNA"/>
</dbReference>
<evidence type="ECO:0000313" key="2">
    <source>
        <dbReference type="EMBL" id="OBB87558.1"/>
    </source>
</evidence>
<dbReference type="AlphaFoldDB" id="A0A1A0VWF3"/>
<gene>
    <name evidence="2" type="ORF">A5779_32670</name>
</gene>
<sequence>MVNPKIHADELERFEAEIVRGPGPEDCAIWTGAIGGDGYPRFWVRRDGGDRIMLRGNRYALAAARPGVPLEPWERALHGCDNPVCVRVSTHGEVGLLHLVTGSQRDNMEMMGRSGRGGGRTTVRRGEHGVADRRARAVALREAVRHGWDAEAVAAALLGSPEPTLW</sequence>
<reference evidence="3" key="1">
    <citation type="submission" date="2016-06" db="EMBL/GenBank/DDBJ databases">
        <authorList>
            <person name="Sutton G."/>
            <person name="Brinkac L."/>
            <person name="Sanka R."/>
            <person name="Adams M."/>
            <person name="Lau E."/>
            <person name="Mehaffy C."/>
            <person name="Tameris M."/>
            <person name="Hatherill M."/>
            <person name="Hanekom W."/>
            <person name="Mahomed H."/>
            <person name="Mcshane H."/>
        </authorList>
    </citation>
    <scope>NUCLEOTIDE SEQUENCE [LARGE SCALE GENOMIC DNA]</scope>
    <source>
        <strain evidence="3">852002-10433_SCH5171157</strain>
    </source>
</reference>
<evidence type="ECO:0000313" key="3">
    <source>
        <dbReference type="Proteomes" id="UP000094008"/>
    </source>
</evidence>
<accession>A0A1A0VWF3</accession>